<evidence type="ECO:0008006" key="3">
    <source>
        <dbReference type="Google" id="ProtNLM"/>
    </source>
</evidence>
<dbReference type="EMBL" id="NIBB01000104">
    <property type="protein sequence ID" value="PAB51904.1"/>
    <property type="molecule type" value="Genomic_DNA"/>
</dbReference>
<organism evidence="1 2">
    <name type="scientific">Lactobacillus johnsonii</name>
    <dbReference type="NCBI Taxonomy" id="33959"/>
    <lineage>
        <taxon>Bacteria</taxon>
        <taxon>Bacillati</taxon>
        <taxon>Bacillota</taxon>
        <taxon>Bacilli</taxon>
        <taxon>Lactobacillales</taxon>
        <taxon>Lactobacillaceae</taxon>
        <taxon>Lactobacillus</taxon>
    </lineage>
</organism>
<dbReference type="AlphaFoldDB" id="A0AAX0PSE6"/>
<comment type="caution">
    <text evidence="1">The sequence shown here is derived from an EMBL/GenBank/DDBJ whole genome shotgun (WGS) entry which is preliminary data.</text>
</comment>
<proteinExistence type="predicted"/>
<dbReference type="Proteomes" id="UP000216448">
    <property type="component" value="Unassembled WGS sequence"/>
</dbReference>
<gene>
    <name evidence="1" type="ORF">A3P64_09530</name>
</gene>
<name>A0AAX0PSE6_LACJH</name>
<evidence type="ECO:0000313" key="2">
    <source>
        <dbReference type="Proteomes" id="UP000216448"/>
    </source>
</evidence>
<dbReference type="RefSeq" id="WP_087712520.1">
    <property type="nucleotide sequence ID" value="NZ_CP021703.1"/>
</dbReference>
<sequence length="286" mass="34657">MTQKQTNEKKAIKRYEMNKNYYITVDQIINKLDMKYKFFESKEIFDPEYLREYLGEKVSEHDKKMMKDLTEKITSTVKDKVNKDGFSYLDQTNEDGTEELLIDSRGLMNLDFALHNYFYSKSSIMNLQALKDRDHELQSKQIAEIAKDQADQDNILIQVKNSDERLNKQQFDDVDDILWDCDLSVFSYDLISDIEKAQPDLMKYQQFDDDFKNRFTRDFEHVKVEIACKNIFYNKMVLFRRDRYIKDYFMRELHTVKIRGKQIVYEGYSEYDRKLQNPLEWYCYNF</sequence>
<accession>A0AAX0PSE6</accession>
<evidence type="ECO:0000313" key="1">
    <source>
        <dbReference type="EMBL" id="PAB51904.1"/>
    </source>
</evidence>
<reference evidence="1 2" key="1">
    <citation type="submission" date="2017-05" db="EMBL/GenBank/DDBJ databases">
        <title>Lactobacillus johnsonii from commercial turkeys.</title>
        <authorList>
            <person name="Johnson T.J."/>
            <person name="Youmans B."/>
        </authorList>
    </citation>
    <scope>NUCLEOTIDE SEQUENCE [LARGE SCALE GENOMIC DNA]</scope>
    <source>
        <strain evidence="1 2">UMNLJ54</strain>
    </source>
</reference>
<protein>
    <recommendedName>
        <fullName evidence="3">WYL domain-containing protein</fullName>
    </recommendedName>
</protein>